<protein>
    <submittedName>
        <fullName evidence="2">Uncharacterized protein</fullName>
    </submittedName>
</protein>
<evidence type="ECO:0000313" key="3">
    <source>
        <dbReference type="Proteomes" id="UP001597414"/>
    </source>
</evidence>
<proteinExistence type="predicted"/>
<dbReference type="RefSeq" id="WP_380805900.1">
    <property type="nucleotide sequence ID" value="NZ_JBHUIV010000025.1"/>
</dbReference>
<evidence type="ECO:0000256" key="1">
    <source>
        <dbReference type="SAM" id="Phobius"/>
    </source>
</evidence>
<comment type="caution">
    <text evidence="2">The sequence shown here is derived from an EMBL/GenBank/DDBJ whole genome shotgun (WGS) entry which is preliminary data.</text>
</comment>
<name>A0ABW5BC18_9BACT</name>
<sequence length="155" mass="18008">MYDKMERNVLILIAIPIPFFAIVFLSFQNGTLEYDFPELPVFLDYFGIGFVYAALGYHYIAFHSVINRINSGEFDLEKKMKMYSKATVDRFWILFGSVFFCTTGLLLFKNSGYTIAFAITLVFSSLGKPSPDRIIRLLRLKGEEREKIEELKRRS</sequence>
<organism evidence="2 3">
    <name type="scientific">Shivajiella indica</name>
    <dbReference type="NCBI Taxonomy" id="872115"/>
    <lineage>
        <taxon>Bacteria</taxon>
        <taxon>Pseudomonadati</taxon>
        <taxon>Bacteroidota</taxon>
        <taxon>Cytophagia</taxon>
        <taxon>Cytophagales</taxon>
        <taxon>Cyclobacteriaceae</taxon>
        <taxon>Shivajiella</taxon>
    </lineage>
</organism>
<feature type="transmembrane region" description="Helical" evidence="1">
    <location>
        <begin position="9"/>
        <end position="27"/>
    </location>
</feature>
<keyword evidence="1" id="KW-0812">Transmembrane</keyword>
<keyword evidence="3" id="KW-1185">Reference proteome</keyword>
<dbReference type="EMBL" id="JBHUIV010000025">
    <property type="protein sequence ID" value="MFD2203453.1"/>
    <property type="molecule type" value="Genomic_DNA"/>
</dbReference>
<keyword evidence="1" id="KW-1133">Transmembrane helix</keyword>
<evidence type="ECO:0000313" key="2">
    <source>
        <dbReference type="EMBL" id="MFD2203453.1"/>
    </source>
</evidence>
<reference evidence="3" key="1">
    <citation type="journal article" date="2019" name="Int. J. Syst. Evol. Microbiol.">
        <title>The Global Catalogue of Microorganisms (GCM) 10K type strain sequencing project: providing services to taxonomists for standard genome sequencing and annotation.</title>
        <authorList>
            <consortium name="The Broad Institute Genomics Platform"/>
            <consortium name="The Broad Institute Genome Sequencing Center for Infectious Disease"/>
            <person name="Wu L."/>
            <person name="Ma J."/>
        </authorList>
    </citation>
    <scope>NUCLEOTIDE SEQUENCE [LARGE SCALE GENOMIC DNA]</scope>
    <source>
        <strain evidence="3">KCTC 19812</strain>
    </source>
</reference>
<keyword evidence="1" id="KW-0472">Membrane</keyword>
<accession>A0ABW5BC18</accession>
<feature type="transmembrane region" description="Helical" evidence="1">
    <location>
        <begin position="87"/>
        <end position="107"/>
    </location>
</feature>
<dbReference type="Proteomes" id="UP001597414">
    <property type="component" value="Unassembled WGS sequence"/>
</dbReference>
<feature type="transmembrane region" description="Helical" evidence="1">
    <location>
        <begin position="47"/>
        <end position="66"/>
    </location>
</feature>
<gene>
    <name evidence="2" type="ORF">ACFSKV_17870</name>
</gene>